<dbReference type="InterPro" id="IPR023614">
    <property type="entry name" value="Porin_dom_sf"/>
</dbReference>
<evidence type="ECO:0000313" key="2">
    <source>
        <dbReference type="Proteomes" id="UP000198629"/>
    </source>
</evidence>
<keyword evidence="2" id="KW-1185">Reference proteome</keyword>
<dbReference type="Proteomes" id="UP000198629">
    <property type="component" value="Unassembled WGS sequence"/>
</dbReference>
<gene>
    <name evidence="1" type="ORF">SAMN05192566_2362</name>
</gene>
<dbReference type="EMBL" id="FNFX01000004">
    <property type="protein sequence ID" value="SDK74848.1"/>
    <property type="molecule type" value="Genomic_DNA"/>
</dbReference>
<dbReference type="SUPFAM" id="SSF56935">
    <property type="entry name" value="Porins"/>
    <property type="match status" value="1"/>
</dbReference>
<dbReference type="STRING" id="492660.SAMN05192566_2362"/>
<name>A0A1G9EFG9_9PROT</name>
<dbReference type="AlphaFoldDB" id="A0A1G9EFG9"/>
<evidence type="ECO:0000313" key="1">
    <source>
        <dbReference type="EMBL" id="SDK74848.1"/>
    </source>
</evidence>
<organism evidence="1 2">
    <name type="scientific">Methylophilus rhizosphaerae</name>
    <dbReference type="NCBI Taxonomy" id="492660"/>
    <lineage>
        <taxon>Bacteria</taxon>
        <taxon>Pseudomonadati</taxon>
        <taxon>Pseudomonadota</taxon>
        <taxon>Betaproteobacteria</taxon>
        <taxon>Nitrosomonadales</taxon>
        <taxon>Methylophilaceae</taxon>
        <taxon>Methylophilus</taxon>
    </lineage>
</organism>
<sequence length="384" mass="39720">MSGSIVNAYYTHTSYSGDAGAGAGPLGLGDGHGDGVSNITTGLLPNYLSVSGKTRQNDLDVGFTISINPGASTTHSGVQGSQQENRQAFLTFGDASWGSVKLGKDLGIFASDAILNDMTLLGVGSGAGSLAGNTTTLGRIGSGFMYADWKSQVAYTSPNWNGFQFTAGVTQSWDAVGDGSELAGGVFTPSSSAYSTGRGGSQPAFEGKASYEWTGDVAGKVWVSAISQKVDNLQAVNGAGAVVALGSERANAWDLGATVNLAGFGLTGYYYDGKGIGQTLQFNRGFDATGKRRDSKGGYVQGTYTIPEVGTKLGLSWGQSKLDGNSADAFSDLKDSMWTVGAYHPLTKHLNLVAEYSQSKEELNGATDLEAKAKTVSLGAILFF</sequence>
<protein>
    <submittedName>
        <fullName evidence="1">Porin</fullName>
    </submittedName>
</protein>
<dbReference type="Gene3D" id="2.40.160.10">
    <property type="entry name" value="Porin"/>
    <property type="match status" value="1"/>
</dbReference>
<reference evidence="2" key="1">
    <citation type="submission" date="2016-10" db="EMBL/GenBank/DDBJ databases">
        <authorList>
            <person name="Varghese N."/>
            <person name="Submissions S."/>
        </authorList>
    </citation>
    <scope>NUCLEOTIDE SEQUENCE [LARGE SCALE GENOMIC DNA]</scope>
    <source>
        <strain evidence="2">CBMB127</strain>
    </source>
</reference>
<dbReference type="OrthoDB" id="8735103at2"/>
<accession>A0A1G9EFG9</accession>
<proteinExistence type="predicted"/>